<dbReference type="GO" id="GO:0004659">
    <property type="term" value="F:prenyltransferase activity"/>
    <property type="evidence" value="ECO:0007669"/>
    <property type="project" value="InterPro"/>
</dbReference>
<evidence type="ECO:0000256" key="3">
    <source>
        <dbReference type="ARBA" id="ARBA00022679"/>
    </source>
</evidence>
<keyword evidence="5" id="KW-0460">Magnesium</keyword>
<reference evidence="8" key="1">
    <citation type="journal article" date="2017" name="Environ. Microbiol. Rep.">
        <title>Genetic Diversity of Marine Anaerobic Ammonium-Oxidizing Bacteria as Revealed by Genomic and Proteomic Analyses of 'Candidatus Scalindua japonica'.</title>
        <authorList>
            <person name="Oshiki M."/>
            <person name="Mizuto K."/>
            <person name="Kimura Z."/>
            <person name="Kindaichi T."/>
            <person name="Satoh H."/>
            <person name="Okabe S."/>
        </authorList>
    </citation>
    <scope>NUCLEOTIDE SEQUENCE [LARGE SCALE GENOMIC DNA]</scope>
    <source>
        <strain evidence="8">husup-a2</strain>
    </source>
</reference>
<dbReference type="EMBL" id="BAOS01000014">
    <property type="protein sequence ID" value="GAX60857.1"/>
    <property type="molecule type" value="Genomic_DNA"/>
</dbReference>
<evidence type="ECO:0000256" key="6">
    <source>
        <dbReference type="RuleBase" id="RU004466"/>
    </source>
</evidence>
<proteinExistence type="inferred from homology"/>
<evidence type="ECO:0000256" key="4">
    <source>
        <dbReference type="ARBA" id="ARBA00022723"/>
    </source>
</evidence>
<dbReference type="SUPFAM" id="SSF48576">
    <property type="entry name" value="Terpenoid synthases"/>
    <property type="match status" value="1"/>
</dbReference>
<dbReference type="Pfam" id="PF00348">
    <property type="entry name" value="polyprenyl_synt"/>
    <property type="match status" value="1"/>
</dbReference>
<evidence type="ECO:0000256" key="5">
    <source>
        <dbReference type="ARBA" id="ARBA00022842"/>
    </source>
</evidence>
<dbReference type="CDD" id="cd00685">
    <property type="entry name" value="Trans_IPPS_HT"/>
    <property type="match status" value="1"/>
</dbReference>
<evidence type="ECO:0000313" key="7">
    <source>
        <dbReference type="EMBL" id="GAX60857.1"/>
    </source>
</evidence>
<dbReference type="GO" id="GO:0046872">
    <property type="term" value="F:metal ion binding"/>
    <property type="evidence" value="ECO:0007669"/>
    <property type="project" value="UniProtKB-KW"/>
</dbReference>
<evidence type="ECO:0000256" key="2">
    <source>
        <dbReference type="ARBA" id="ARBA00006706"/>
    </source>
</evidence>
<dbReference type="SFLD" id="SFLDS00005">
    <property type="entry name" value="Isoprenoid_Synthase_Type_I"/>
    <property type="match status" value="1"/>
</dbReference>
<dbReference type="PROSITE" id="PS00723">
    <property type="entry name" value="POLYPRENYL_SYNTHASE_1"/>
    <property type="match status" value="1"/>
</dbReference>
<organism evidence="7 8">
    <name type="scientific">Candidatus Scalindua japonica</name>
    <dbReference type="NCBI Taxonomy" id="1284222"/>
    <lineage>
        <taxon>Bacteria</taxon>
        <taxon>Pseudomonadati</taxon>
        <taxon>Planctomycetota</taxon>
        <taxon>Candidatus Brocadiia</taxon>
        <taxon>Candidatus Brocadiales</taxon>
        <taxon>Candidatus Scalinduaceae</taxon>
        <taxon>Candidatus Scalindua</taxon>
    </lineage>
</organism>
<evidence type="ECO:0000256" key="1">
    <source>
        <dbReference type="ARBA" id="ARBA00001946"/>
    </source>
</evidence>
<keyword evidence="3 6" id="KW-0808">Transferase</keyword>
<dbReference type="InterPro" id="IPR008949">
    <property type="entry name" value="Isoprenoid_synthase_dom_sf"/>
</dbReference>
<dbReference type="InterPro" id="IPR033749">
    <property type="entry name" value="Polyprenyl_synt_CS"/>
</dbReference>
<keyword evidence="8" id="KW-1185">Reference proteome</keyword>
<protein>
    <submittedName>
        <fullName evidence="7">Geranylgeranyl pyrophosphate synthase</fullName>
    </submittedName>
</protein>
<keyword evidence="4" id="KW-0479">Metal-binding</keyword>
<sequence length="324" mass="36043">MSTDAILAPLKDQMHEVEERLYSDVSPADKRLSDLVYHISKIHGKRLRPALLLLSGQCAGGLIPQHIDLAVVVELIHTATLVHDDIIDEAVVRRHIETMNTKWGSKISILFGDYLFSRAYTILSALDSQMSTLIMSQTINILCEGEMVQLLRCYDAEVTESEYLSIIERKTASLCAASCKLGAISSGASKKQTEVLTNYGSKIGMAFQIIDDCLDVVGSEEKLGKPLNLDTQIGKLTLPFIRLVDKLPTDRRESTLELIFQNNSKDSKAAIAELLAEHDAVDYAYETARRLIKDAQDELSIIIPDSIYKTSLLELGNYVVKRDK</sequence>
<dbReference type="RefSeq" id="WP_096894251.1">
    <property type="nucleotide sequence ID" value="NZ_BAOS01000014.1"/>
</dbReference>
<gene>
    <name evidence="7" type="ORF">SCALIN_C14_0123</name>
</gene>
<dbReference type="InterPro" id="IPR000092">
    <property type="entry name" value="Polyprenyl_synt"/>
</dbReference>
<dbReference type="Gene3D" id="1.10.600.10">
    <property type="entry name" value="Farnesyl Diphosphate Synthase"/>
    <property type="match status" value="1"/>
</dbReference>
<dbReference type="Proteomes" id="UP000218542">
    <property type="component" value="Unassembled WGS sequence"/>
</dbReference>
<comment type="cofactor">
    <cofactor evidence="1">
        <name>Mg(2+)</name>
        <dbReference type="ChEBI" id="CHEBI:18420"/>
    </cofactor>
</comment>
<dbReference type="OrthoDB" id="9805316at2"/>
<dbReference type="GO" id="GO:0008299">
    <property type="term" value="P:isoprenoid biosynthetic process"/>
    <property type="evidence" value="ECO:0007669"/>
    <property type="project" value="InterPro"/>
</dbReference>
<comment type="similarity">
    <text evidence="2 6">Belongs to the FPP/GGPP synthase family.</text>
</comment>
<accession>A0A286TYA4</accession>
<dbReference type="PANTHER" id="PTHR12001:SF69">
    <property type="entry name" value="ALL TRANS-POLYPRENYL-DIPHOSPHATE SYNTHASE PDSS1"/>
    <property type="match status" value="1"/>
</dbReference>
<dbReference type="AlphaFoldDB" id="A0A286TYA4"/>
<evidence type="ECO:0000313" key="8">
    <source>
        <dbReference type="Proteomes" id="UP000218542"/>
    </source>
</evidence>
<name>A0A286TYA4_9BACT</name>
<dbReference type="PANTHER" id="PTHR12001">
    <property type="entry name" value="GERANYLGERANYL PYROPHOSPHATE SYNTHASE"/>
    <property type="match status" value="1"/>
</dbReference>
<comment type="caution">
    <text evidence="7">The sequence shown here is derived from an EMBL/GenBank/DDBJ whole genome shotgun (WGS) entry which is preliminary data.</text>
</comment>